<feature type="repeat" description="TPR" evidence="1">
    <location>
        <begin position="183"/>
        <end position="216"/>
    </location>
</feature>
<name>A0A1G1XLW0_9BACT</name>
<dbReference type="PROSITE" id="PS50005">
    <property type="entry name" value="TPR"/>
    <property type="match status" value="3"/>
</dbReference>
<gene>
    <name evidence="3" type="ORF">A2Y82_01465</name>
</gene>
<dbReference type="Gene3D" id="1.25.40.10">
    <property type="entry name" value="Tetratricopeptide repeat domain"/>
    <property type="match status" value="2"/>
</dbReference>
<dbReference type="SUPFAM" id="SSF48452">
    <property type="entry name" value="TPR-like"/>
    <property type="match status" value="1"/>
</dbReference>
<dbReference type="InterPro" id="IPR019734">
    <property type="entry name" value="TPR_rpt"/>
</dbReference>
<dbReference type="EMBL" id="MHHZ01000022">
    <property type="protein sequence ID" value="OGY41063.1"/>
    <property type="molecule type" value="Genomic_DNA"/>
</dbReference>
<feature type="coiled-coil region" evidence="2">
    <location>
        <begin position="72"/>
        <end position="121"/>
    </location>
</feature>
<dbReference type="PANTHER" id="PTHR12558">
    <property type="entry name" value="CELL DIVISION CYCLE 16,23,27"/>
    <property type="match status" value="1"/>
</dbReference>
<feature type="repeat" description="TPR" evidence="1">
    <location>
        <begin position="115"/>
        <end position="148"/>
    </location>
</feature>
<evidence type="ECO:0000313" key="4">
    <source>
        <dbReference type="Proteomes" id="UP000176498"/>
    </source>
</evidence>
<dbReference type="SMART" id="SM00028">
    <property type="entry name" value="TPR"/>
    <property type="match status" value="3"/>
</dbReference>
<evidence type="ECO:0000313" key="3">
    <source>
        <dbReference type="EMBL" id="OGY41063.1"/>
    </source>
</evidence>
<evidence type="ECO:0000256" key="2">
    <source>
        <dbReference type="SAM" id="Coils"/>
    </source>
</evidence>
<reference evidence="3 4" key="1">
    <citation type="journal article" date="2016" name="Nat. Commun.">
        <title>Thousands of microbial genomes shed light on interconnected biogeochemical processes in an aquifer system.</title>
        <authorList>
            <person name="Anantharaman K."/>
            <person name="Brown C.T."/>
            <person name="Hug L.A."/>
            <person name="Sharon I."/>
            <person name="Castelle C.J."/>
            <person name="Probst A.J."/>
            <person name="Thomas B.C."/>
            <person name="Singh A."/>
            <person name="Wilkins M.J."/>
            <person name="Karaoz U."/>
            <person name="Brodie E.L."/>
            <person name="Williams K.H."/>
            <person name="Hubbard S.S."/>
            <person name="Banfield J.F."/>
        </authorList>
    </citation>
    <scope>NUCLEOTIDE SEQUENCE [LARGE SCALE GENOMIC DNA]</scope>
</reference>
<sequence>MYNIIPFIIILVCLAVILSIVIKKLPLLAAFDINSIPEEKESQTRKKIMEERLERKAKVFYGKIKPFVKLVANFLQRKYKSLQEGIVRLEEKYKSKAQKEILVTKEEFQNSEKKMENLLAEGGDLAKKENFEEAEKKYLDILNLDPKNIAAYRGLGEIYFSQRQYEEAIQTFMHILKISKDDVPAFFQLAEIYYKLENFDKALVYSNKALSNSPKNPKYLDLLLNICIVTKNKDLAITTLAKFKEVNPENAKIAEFENKIKEL</sequence>
<proteinExistence type="predicted"/>
<feature type="repeat" description="TPR" evidence="1">
    <location>
        <begin position="149"/>
        <end position="182"/>
    </location>
</feature>
<dbReference type="InterPro" id="IPR011990">
    <property type="entry name" value="TPR-like_helical_dom_sf"/>
</dbReference>
<accession>A0A1G1XLW0</accession>
<protein>
    <submittedName>
        <fullName evidence="3">Uncharacterized protein</fullName>
    </submittedName>
</protein>
<keyword evidence="1" id="KW-0802">TPR repeat</keyword>
<organism evidence="3 4">
    <name type="scientific">Candidatus Buchananbacteria bacterium RBG_13_36_9</name>
    <dbReference type="NCBI Taxonomy" id="1797530"/>
    <lineage>
        <taxon>Bacteria</taxon>
        <taxon>Candidatus Buchananiibacteriota</taxon>
    </lineage>
</organism>
<dbReference type="Proteomes" id="UP000176498">
    <property type="component" value="Unassembled WGS sequence"/>
</dbReference>
<keyword evidence="2" id="KW-0175">Coiled coil</keyword>
<evidence type="ECO:0000256" key="1">
    <source>
        <dbReference type="PROSITE-ProRule" id="PRU00339"/>
    </source>
</evidence>
<comment type="caution">
    <text evidence="3">The sequence shown here is derived from an EMBL/GenBank/DDBJ whole genome shotgun (WGS) entry which is preliminary data.</text>
</comment>
<dbReference type="AlphaFoldDB" id="A0A1G1XLW0"/>
<dbReference type="Pfam" id="PF14559">
    <property type="entry name" value="TPR_19"/>
    <property type="match status" value="1"/>
</dbReference>
<dbReference type="PANTHER" id="PTHR12558:SF13">
    <property type="entry name" value="CELL DIVISION CYCLE PROTEIN 27 HOMOLOG"/>
    <property type="match status" value="1"/>
</dbReference>